<keyword evidence="2" id="KW-1185">Reference proteome</keyword>
<reference evidence="1" key="1">
    <citation type="submission" date="2021-05" db="EMBL/GenBank/DDBJ databases">
        <title>Comparative genomics of three Colletotrichum scovillei strains and genetic complementation revealed genes involved fungal growth and virulence on chili pepper.</title>
        <authorList>
            <person name="Hsieh D.-K."/>
            <person name="Chuang S.-C."/>
            <person name="Chen C.-Y."/>
            <person name="Chao Y.-T."/>
            <person name="Lu M.-Y.J."/>
            <person name="Lee M.-H."/>
            <person name="Shih M.-C."/>
        </authorList>
    </citation>
    <scope>NUCLEOTIDE SEQUENCE</scope>
    <source>
        <strain evidence="1">Coll-153</strain>
    </source>
</reference>
<evidence type="ECO:0000313" key="1">
    <source>
        <dbReference type="EMBL" id="KAG7045156.1"/>
    </source>
</evidence>
<sequence>MRPHLDSRKSLHNKYGIQVEEFAASVALGTEFRGSAASRSAAEAWPQRVTRIALCEVEGRYAQIVSIVKKN</sequence>
<dbReference type="Proteomes" id="UP000699042">
    <property type="component" value="Unassembled WGS sequence"/>
</dbReference>
<accession>A0A9P7R1N9</accession>
<comment type="caution">
    <text evidence="1">The sequence shown here is derived from an EMBL/GenBank/DDBJ whole genome shotgun (WGS) entry which is preliminary data.</text>
</comment>
<evidence type="ECO:0000313" key="2">
    <source>
        <dbReference type="Proteomes" id="UP000699042"/>
    </source>
</evidence>
<name>A0A9P7R1N9_9PEZI</name>
<gene>
    <name evidence="1" type="ORF">JMJ77_009243</name>
</gene>
<dbReference type="AlphaFoldDB" id="A0A9P7R1N9"/>
<proteinExistence type="predicted"/>
<protein>
    <submittedName>
        <fullName evidence="1">Uncharacterized protein</fullName>
    </submittedName>
</protein>
<dbReference type="EMBL" id="JAESDN010000009">
    <property type="protein sequence ID" value="KAG7045156.1"/>
    <property type="molecule type" value="Genomic_DNA"/>
</dbReference>
<organism evidence="1 2">
    <name type="scientific">Colletotrichum scovillei</name>
    <dbReference type="NCBI Taxonomy" id="1209932"/>
    <lineage>
        <taxon>Eukaryota</taxon>
        <taxon>Fungi</taxon>
        <taxon>Dikarya</taxon>
        <taxon>Ascomycota</taxon>
        <taxon>Pezizomycotina</taxon>
        <taxon>Sordariomycetes</taxon>
        <taxon>Hypocreomycetidae</taxon>
        <taxon>Glomerellales</taxon>
        <taxon>Glomerellaceae</taxon>
        <taxon>Colletotrichum</taxon>
        <taxon>Colletotrichum acutatum species complex</taxon>
    </lineage>
</organism>